<keyword evidence="4 8" id="KW-0812">Transmembrane</keyword>
<dbReference type="NCBIfam" id="TIGR03763">
    <property type="entry name" value="cyanoexo_CrtA"/>
    <property type="match status" value="1"/>
</dbReference>
<keyword evidence="5 9" id="KW-0378">Hydrolase</keyword>
<comment type="caution">
    <text evidence="9">The sequence shown here is derived from an EMBL/GenBank/DDBJ whole genome shotgun (WGS) entry which is preliminary data.</text>
</comment>
<dbReference type="InterPro" id="IPR022505">
    <property type="entry name" value="Exosortase_cyanobac"/>
</dbReference>
<dbReference type="NCBIfam" id="TIGR04178">
    <property type="entry name" value="exo_archaeo"/>
    <property type="match status" value="1"/>
</dbReference>
<evidence type="ECO:0000256" key="5">
    <source>
        <dbReference type="ARBA" id="ARBA00022801"/>
    </source>
</evidence>
<evidence type="ECO:0000313" key="9">
    <source>
        <dbReference type="EMBL" id="HFM96748.1"/>
    </source>
</evidence>
<dbReference type="Pfam" id="PF09721">
    <property type="entry name" value="Exosortase_EpsH"/>
    <property type="match status" value="1"/>
</dbReference>
<dbReference type="EMBL" id="DSRU01000042">
    <property type="protein sequence ID" value="HFM96748.1"/>
    <property type="molecule type" value="Genomic_DNA"/>
</dbReference>
<feature type="transmembrane region" description="Helical" evidence="8">
    <location>
        <begin position="246"/>
        <end position="268"/>
    </location>
</feature>
<dbReference type="GO" id="GO:0008233">
    <property type="term" value="F:peptidase activity"/>
    <property type="evidence" value="ECO:0007669"/>
    <property type="project" value="UniProtKB-KW"/>
</dbReference>
<dbReference type="AlphaFoldDB" id="A0A7C3KCJ3"/>
<evidence type="ECO:0000256" key="4">
    <source>
        <dbReference type="ARBA" id="ARBA00022692"/>
    </source>
</evidence>
<accession>A0A7C3KCJ3</accession>
<proteinExistence type="predicted"/>
<name>A0A7C3KCJ3_9CYAN</name>
<dbReference type="InterPro" id="IPR026392">
    <property type="entry name" value="Exo/Archaeosortase_dom"/>
</dbReference>
<dbReference type="InterPro" id="IPR019127">
    <property type="entry name" value="Exosortase"/>
</dbReference>
<dbReference type="GO" id="GO:0005886">
    <property type="term" value="C:plasma membrane"/>
    <property type="evidence" value="ECO:0007669"/>
    <property type="project" value="UniProtKB-SubCell"/>
</dbReference>
<sequence length="280" mass="31052">MELTSRLKEPKFWLLGIAVAIAAIHLTLVDRIYKEDLFATSALFWIAAGTLLWEKRENLKFHSTLPATIAGATLLGLMLLRSSALPTSNFFLCALPFIGLLGLAFIASGFSGLRQYWRELAIFGFMAFYPLAERILRGLPLPIITAKASNVMLWYTGTDTRRDGVFLHLSGGRSVEVYEACSGAQSILQMLCVSVLFLFMFPLRPIQRVICIVVAVAIGFFVNAIRVCIMALLVNQKALFEFWHTGQGSLLFSVIAVAIFGAFCWFAFLRTPKQTPIKGA</sequence>
<evidence type="ECO:0000256" key="7">
    <source>
        <dbReference type="ARBA" id="ARBA00023136"/>
    </source>
</evidence>
<evidence type="ECO:0000256" key="6">
    <source>
        <dbReference type="ARBA" id="ARBA00022989"/>
    </source>
</evidence>
<keyword evidence="3" id="KW-0645">Protease</keyword>
<dbReference type="EC" id="3.4.22.-" evidence="9"/>
<protein>
    <submittedName>
        <fullName evidence="9">Cyanoexosortase A</fullName>
        <ecNumber evidence="9">3.4.22.-</ecNumber>
    </submittedName>
</protein>
<evidence type="ECO:0000256" key="3">
    <source>
        <dbReference type="ARBA" id="ARBA00022670"/>
    </source>
</evidence>
<feature type="transmembrane region" description="Helical" evidence="8">
    <location>
        <begin position="12"/>
        <end position="29"/>
    </location>
</feature>
<keyword evidence="6 8" id="KW-1133">Transmembrane helix</keyword>
<organism evidence="9">
    <name type="scientific">Oscillatoriales cyanobacterium SpSt-418</name>
    <dbReference type="NCBI Taxonomy" id="2282169"/>
    <lineage>
        <taxon>Bacteria</taxon>
        <taxon>Bacillati</taxon>
        <taxon>Cyanobacteriota</taxon>
        <taxon>Cyanophyceae</taxon>
        <taxon>Oscillatoriophycideae</taxon>
        <taxon>Oscillatoriales</taxon>
    </lineage>
</organism>
<evidence type="ECO:0000256" key="1">
    <source>
        <dbReference type="ARBA" id="ARBA00004651"/>
    </source>
</evidence>
<feature type="transmembrane region" description="Helical" evidence="8">
    <location>
        <begin position="209"/>
        <end position="234"/>
    </location>
</feature>
<feature type="transmembrane region" description="Helical" evidence="8">
    <location>
        <begin position="177"/>
        <end position="202"/>
    </location>
</feature>
<dbReference type="GO" id="GO:0006508">
    <property type="term" value="P:proteolysis"/>
    <property type="evidence" value="ECO:0007669"/>
    <property type="project" value="UniProtKB-KW"/>
</dbReference>
<evidence type="ECO:0000256" key="2">
    <source>
        <dbReference type="ARBA" id="ARBA00022475"/>
    </source>
</evidence>
<gene>
    <name evidence="9" type="primary">crtA</name>
    <name evidence="9" type="ORF">ENR64_03090</name>
</gene>
<comment type="subcellular location">
    <subcellularLocation>
        <location evidence="1">Cell membrane</location>
        <topology evidence="1">Multi-pass membrane protein</topology>
    </subcellularLocation>
</comment>
<feature type="transmembrane region" description="Helical" evidence="8">
    <location>
        <begin position="90"/>
        <end position="110"/>
    </location>
</feature>
<reference evidence="9" key="1">
    <citation type="journal article" date="2020" name="mSystems">
        <title>Genome- and Community-Level Interaction Insights into Carbon Utilization and Element Cycling Functions of Hydrothermarchaeota in Hydrothermal Sediment.</title>
        <authorList>
            <person name="Zhou Z."/>
            <person name="Liu Y."/>
            <person name="Xu W."/>
            <person name="Pan J."/>
            <person name="Luo Z.H."/>
            <person name="Li M."/>
        </authorList>
    </citation>
    <scope>NUCLEOTIDE SEQUENCE [LARGE SCALE GENOMIC DNA]</scope>
    <source>
        <strain evidence="9">SpSt-418</strain>
    </source>
</reference>
<feature type="transmembrane region" description="Helical" evidence="8">
    <location>
        <begin position="59"/>
        <end position="78"/>
    </location>
</feature>
<keyword evidence="2" id="KW-1003">Cell membrane</keyword>
<evidence type="ECO:0000256" key="8">
    <source>
        <dbReference type="SAM" id="Phobius"/>
    </source>
</evidence>
<keyword evidence="7 8" id="KW-0472">Membrane</keyword>